<dbReference type="Proteomes" id="UP000626109">
    <property type="component" value="Unassembled WGS sequence"/>
</dbReference>
<name>A0A813JRP3_POLGL</name>
<evidence type="ECO:0000313" key="4">
    <source>
        <dbReference type="Proteomes" id="UP000626109"/>
    </source>
</evidence>
<keyword evidence="2" id="KW-1133">Transmembrane helix</keyword>
<protein>
    <submittedName>
        <fullName evidence="3">Uncharacterized protein</fullName>
    </submittedName>
</protein>
<feature type="transmembrane region" description="Helical" evidence="2">
    <location>
        <begin position="277"/>
        <end position="299"/>
    </location>
</feature>
<keyword evidence="2" id="KW-0472">Membrane</keyword>
<sequence>MLSSSRKKQRRLRDMELQVSQELPDPDDGEPGELSHRLRLSPRGGSEVSSDDDWLRRSSVMGRRVRLPHNIFGLAIAASVDETFVVTQRVMINIFLVASCLIQGFLIHMLREISDEALGPKVCECSYMLQWSCVFLYLMIMWDEVSSSFELLEFVLFSGEADPLPDSQGFLGQVGPADQWQVCVEGEMKSHRTPMYAPVHLSHEEVDWQFMSAACTICPEEAAMDVSFEDGFNVKNVRRCTRVAFLLFAVLPKLALELAMLWIGAQYVAVSKSNEEVINSVVAVTFIISIDELILTSLISGRIRHALERTEVLTYNPSSMCAVLWTRIRTTWKIFIDPFLIVVLTQLILSRAYHHAGCYS</sequence>
<gene>
    <name evidence="3" type="ORF">PGLA2088_LOCUS23068</name>
</gene>
<evidence type="ECO:0000256" key="1">
    <source>
        <dbReference type="SAM" id="MobiDB-lite"/>
    </source>
</evidence>
<organism evidence="3 4">
    <name type="scientific">Polarella glacialis</name>
    <name type="common">Dinoflagellate</name>
    <dbReference type="NCBI Taxonomy" id="89957"/>
    <lineage>
        <taxon>Eukaryota</taxon>
        <taxon>Sar</taxon>
        <taxon>Alveolata</taxon>
        <taxon>Dinophyceae</taxon>
        <taxon>Suessiales</taxon>
        <taxon>Suessiaceae</taxon>
        <taxon>Polarella</taxon>
    </lineage>
</organism>
<reference evidence="3" key="1">
    <citation type="submission" date="2021-02" db="EMBL/GenBank/DDBJ databases">
        <authorList>
            <person name="Dougan E. K."/>
            <person name="Rhodes N."/>
            <person name="Thang M."/>
            <person name="Chan C."/>
        </authorList>
    </citation>
    <scope>NUCLEOTIDE SEQUENCE</scope>
</reference>
<evidence type="ECO:0000256" key="2">
    <source>
        <dbReference type="SAM" id="Phobius"/>
    </source>
</evidence>
<evidence type="ECO:0000313" key="3">
    <source>
        <dbReference type="EMBL" id="CAE8682686.1"/>
    </source>
</evidence>
<dbReference type="EMBL" id="CAJNNW010026098">
    <property type="protein sequence ID" value="CAE8682686.1"/>
    <property type="molecule type" value="Genomic_DNA"/>
</dbReference>
<keyword evidence="2" id="KW-0812">Transmembrane</keyword>
<accession>A0A813JRP3</accession>
<feature type="transmembrane region" description="Helical" evidence="2">
    <location>
        <begin position="243"/>
        <end position="265"/>
    </location>
</feature>
<feature type="compositionally biased region" description="Basic residues" evidence="1">
    <location>
        <begin position="1"/>
        <end position="11"/>
    </location>
</feature>
<dbReference type="AlphaFoldDB" id="A0A813JRP3"/>
<proteinExistence type="predicted"/>
<feature type="region of interest" description="Disordered" evidence="1">
    <location>
        <begin position="1"/>
        <end position="52"/>
    </location>
</feature>
<comment type="caution">
    <text evidence="3">The sequence shown here is derived from an EMBL/GenBank/DDBJ whole genome shotgun (WGS) entry which is preliminary data.</text>
</comment>